<keyword evidence="6" id="KW-1185">Reference proteome</keyword>
<dbReference type="EMBL" id="FLQX01000157">
    <property type="protein sequence ID" value="SBT09796.1"/>
    <property type="molecule type" value="Genomic_DNA"/>
</dbReference>
<dbReference type="Pfam" id="PF13682">
    <property type="entry name" value="CZB"/>
    <property type="match status" value="1"/>
</dbReference>
<reference evidence="5 6" key="1">
    <citation type="submission" date="2016-06" db="EMBL/GenBank/DDBJ databases">
        <authorList>
            <person name="Kjaerup R.B."/>
            <person name="Dalgaard T.S."/>
            <person name="Juul-Madsen H.R."/>
        </authorList>
    </citation>
    <scope>NUCLEOTIDE SEQUENCE [LARGE SCALE GENOMIC DNA]</scope>
    <source>
        <strain evidence="5">3</strain>
    </source>
</reference>
<dbReference type="SUPFAM" id="SSF58104">
    <property type="entry name" value="Methyl-accepting chemotaxis protein (MCP) signaling domain"/>
    <property type="match status" value="1"/>
</dbReference>
<gene>
    <name evidence="5" type="ORF">ACCAA_770022</name>
</gene>
<dbReference type="PANTHER" id="PTHR32089:SF112">
    <property type="entry name" value="LYSOZYME-LIKE PROTEIN-RELATED"/>
    <property type="match status" value="1"/>
</dbReference>
<evidence type="ECO:0000259" key="4">
    <source>
        <dbReference type="PROSITE" id="PS50111"/>
    </source>
</evidence>
<name>A0A1A8XYM0_9PROT</name>
<dbReference type="Pfam" id="PF00015">
    <property type="entry name" value="MCPsignal"/>
    <property type="match status" value="1"/>
</dbReference>
<dbReference type="PANTHER" id="PTHR32089">
    <property type="entry name" value="METHYL-ACCEPTING CHEMOTAXIS PROTEIN MCPB"/>
    <property type="match status" value="1"/>
</dbReference>
<dbReference type="Proteomes" id="UP000199169">
    <property type="component" value="Unassembled WGS sequence"/>
</dbReference>
<dbReference type="GO" id="GO:0007165">
    <property type="term" value="P:signal transduction"/>
    <property type="evidence" value="ECO:0007669"/>
    <property type="project" value="UniProtKB-KW"/>
</dbReference>
<feature type="coiled-coil region" evidence="3">
    <location>
        <begin position="9"/>
        <end position="36"/>
    </location>
</feature>
<keyword evidence="3" id="KW-0175">Coiled coil</keyword>
<dbReference type="Gene3D" id="1.10.287.950">
    <property type="entry name" value="Methyl-accepting chemotaxis protein"/>
    <property type="match status" value="1"/>
</dbReference>
<dbReference type="STRING" id="1860102.ACCAA_770022"/>
<dbReference type="AlphaFoldDB" id="A0A1A8XYM0"/>
<evidence type="ECO:0000256" key="2">
    <source>
        <dbReference type="PROSITE-ProRule" id="PRU00284"/>
    </source>
</evidence>
<feature type="domain" description="Methyl-accepting transducer" evidence="4">
    <location>
        <begin position="43"/>
        <end position="253"/>
    </location>
</feature>
<evidence type="ECO:0000313" key="6">
    <source>
        <dbReference type="Proteomes" id="UP000199169"/>
    </source>
</evidence>
<keyword evidence="1 2" id="KW-0807">Transducer</keyword>
<evidence type="ECO:0000256" key="3">
    <source>
        <dbReference type="SAM" id="Coils"/>
    </source>
</evidence>
<dbReference type="Gene3D" id="1.20.120.30">
    <property type="entry name" value="Aspartate receptor, ligand-binding domain"/>
    <property type="match status" value="1"/>
</dbReference>
<dbReference type="SMART" id="SM00283">
    <property type="entry name" value="MA"/>
    <property type="match status" value="1"/>
</dbReference>
<dbReference type="RefSeq" id="WP_186409021.1">
    <property type="nucleotide sequence ID" value="NZ_FLQX01000157.1"/>
</dbReference>
<evidence type="ECO:0000256" key="1">
    <source>
        <dbReference type="ARBA" id="ARBA00023224"/>
    </source>
</evidence>
<dbReference type="InterPro" id="IPR025991">
    <property type="entry name" value="Chemoreceptor_zinc-bind_dom"/>
</dbReference>
<accession>A0A1A8XYM0</accession>
<dbReference type="GO" id="GO:0016020">
    <property type="term" value="C:membrane"/>
    <property type="evidence" value="ECO:0007669"/>
    <property type="project" value="InterPro"/>
</dbReference>
<dbReference type="InterPro" id="IPR004089">
    <property type="entry name" value="MCPsignal_dom"/>
</dbReference>
<protein>
    <submittedName>
        <fullName evidence="5">Methyl-accepting chemotaxis sensory transducer</fullName>
    </submittedName>
</protein>
<dbReference type="PROSITE" id="PS50111">
    <property type="entry name" value="CHEMOTAXIS_TRANSDUC_2"/>
    <property type="match status" value="1"/>
</dbReference>
<organism evidence="5 6">
    <name type="scientific">Candidatus Accumulibacter aalborgensis</name>
    <dbReference type="NCBI Taxonomy" id="1860102"/>
    <lineage>
        <taxon>Bacteria</taxon>
        <taxon>Pseudomonadati</taxon>
        <taxon>Pseudomonadota</taxon>
        <taxon>Betaproteobacteria</taxon>
        <taxon>Candidatus Accumulibacter</taxon>
    </lineage>
</organism>
<sequence>MIFGSGEKIRNLERRIGELEAQNAGLHDQLASTEAQREQCLQATESATRHSADLQRLFAAFGSYRQSLAESQQTLAMLANRLRDEKKDTLAAAGPAAGSCESVQAISTELIQLAADSRHSLSKVTGLQASTQKIGGIVQLIKEIADQTNLLALNAAIEAARAGEAGRGFAVVADEVRKLADRTTHATADISQLVTTIQGETTSAQSSIGNLAEQSESFSEQGRQASAKIAGITGLAQQMERTVSVAALRSFVELVKIDHLLFKFDVYQVFMSTSDKRAEDLTTHTGCRLGQWYYEGDGKTSFSQLDGYRAIEKPHIDVHRHGRAAVEAYRAGDFSAGVDAIEQMETASMSVLQHIERMAQDGDTKPERLFADH</sequence>
<evidence type="ECO:0000313" key="5">
    <source>
        <dbReference type="EMBL" id="SBT09796.1"/>
    </source>
</evidence>
<proteinExistence type="predicted"/>